<gene>
    <name evidence="2" type="ORF">NFI95_08450</name>
</gene>
<feature type="transmembrane region" description="Helical" evidence="1">
    <location>
        <begin position="79"/>
        <end position="96"/>
    </location>
</feature>
<keyword evidence="1" id="KW-1133">Transmembrane helix</keyword>
<sequence length="129" mass="13686">MRRDPIALVWLAGLGLAVLLTVYGPSVLGFDPGPILDRIGLALHGLSEPALRMIRGFAIAAFAVFVVLCVLARRRGRPAMAMAIVVSLLFVILAGGPDGWSTNLHAAHWPAALLVSLVGALLMTGRLRR</sequence>
<evidence type="ECO:0000256" key="1">
    <source>
        <dbReference type="SAM" id="Phobius"/>
    </source>
</evidence>
<accession>A0ABT1W6H9</accession>
<proteinExistence type="predicted"/>
<protein>
    <recommendedName>
        <fullName evidence="4">DUF998 domain-containing protein</fullName>
    </recommendedName>
</protein>
<feature type="transmembrane region" description="Helical" evidence="1">
    <location>
        <begin position="108"/>
        <end position="127"/>
    </location>
</feature>
<evidence type="ECO:0000313" key="3">
    <source>
        <dbReference type="Proteomes" id="UP001524587"/>
    </source>
</evidence>
<reference evidence="2 3" key="1">
    <citation type="submission" date="2022-06" db="EMBL/GenBank/DDBJ databases">
        <title>Endosaccharibacter gen. nov., sp. nov., endophytic bacteria isolated from sugarcane.</title>
        <authorList>
            <person name="Pitiwittayakul N."/>
            <person name="Yukphan P."/>
            <person name="Charoenyingcharoen P."/>
            <person name="Tanasupawat S."/>
        </authorList>
    </citation>
    <scope>NUCLEOTIDE SEQUENCE [LARGE SCALE GENOMIC DNA]</scope>
    <source>
        <strain evidence="2 3">KSS8</strain>
    </source>
</reference>
<dbReference type="RefSeq" id="WP_422863962.1">
    <property type="nucleotide sequence ID" value="NZ_JAMSKV010000006.1"/>
</dbReference>
<name>A0ABT1W6H9_9PROT</name>
<evidence type="ECO:0000313" key="2">
    <source>
        <dbReference type="EMBL" id="MCQ8278482.1"/>
    </source>
</evidence>
<keyword evidence="3" id="KW-1185">Reference proteome</keyword>
<dbReference type="EMBL" id="JAMSKV010000006">
    <property type="protein sequence ID" value="MCQ8278482.1"/>
    <property type="molecule type" value="Genomic_DNA"/>
</dbReference>
<keyword evidence="1" id="KW-0812">Transmembrane</keyword>
<dbReference type="Proteomes" id="UP001524587">
    <property type="component" value="Unassembled WGS sequence"/>
</dbReference>
<keyword evidence="1" id="KW-0472">Membrane</keyword>
<organism evidence="2 3">
    <name type="scientific">Endosaccharibacter trunci</name>
    <dbReference type="NCBI Taxonomy" id="2812733"/>
    <lineage>
        <taxon>Bacteria</taxon>
        <taxon>Pseudomonadati</taxon>
        <taxon>Pseudomonadota</taxon>
        <taxon>Alphaproteobacteria</taxon>
        <taxon>Acetobacterales</taxon>
        <taxon>Acetobacteraceae</taxon>
        <taxon>Endosaccharibacter</taxon>
    </lineage>
</organism>
<evidence type="ECO:0008006" key="4">
    <source>
        <dbReference type="Google" id="ProtNLM"/>
    </source>
</evidence>
<feature type="transmembrane region" description="Helical" evidence="1">
    <location>
        <begin position="53"/>
        <end position="72"/>
    </location>
</feature>
<comment type="caution">
    <text evidence="2">The sequence shown here is derived from an EMBL/GenBank/DDBJ whole genome shotgun (WGS) entry which is preliminary data.</text>
</comment>